<keyword evidence="2" id="KW-1185">Reference proteome</keyword>
<dbReference type="AlphaFoldDB" id="A1ZQA9"/>
<accession>A1ZQA9</accession>
<dbReference type="Proteomes" id="UP000004095">
    <property type="component" value="Unassembled WGS sequence"/>
</dbReference>
<comment type="caution">
    <text evidence="1">The sequence shown here is derived from an EMBL/GenBank/DDBJ whole genome shotgun (WGS) entry which is preliminary data.</text>
</comment>
<reference evidence="1 2" key="1">
    <citation type="submission" date="2007-01" db="EMBL/GenBank/DDBJ databases">
        <authorList>
            <person name="Haygood M."/>
            <person name="Podell S."/>
            <person name="Anderson C."/>
            <person name="Hopkinson B."/>
            <person name="Roe K."/>
            <person name="Barbeau K."/>
            <person name="Gaasterland T."/>
            <person name="Ferriera S."/>
            <person name="Johnson J."/>
            <person name="Kravitz S."/>
            <person name="Beeson K."/>
            <person name="Sutton G."/>
            <person name="Rogers Y.-H."/>
            <person name="Friedman R."/>
            <person name="Frazier M."/>
            <person name="Venter J.C."/>
        </authorList>
    </citation>
    <scope>NUCLEOTIDE SEQUENCE [LARGE SCALE GENOMIC DNA]</scope>
    <source>
        <strain evidence="1 2">ATCC 23134</strain>
    </source>
</reference>
<dbReference type="EMBL" id="AAWS01000023">
    <property type="protein sequence ID" value="EAY27518.1"/>
    <property type="molecule type" value="Genomic_DNA"/>
</dbReference>
<name>A1ZQA9_MICM2</name>
<evidence type="ECO:0000313" key="2">
    <source>
        <dbReference type="Proteomes" id="UP000004095"/>
    </source>
</evidence>
<sequence length="46" mass="5519">MFTLLNTVNRTCELNEVNQYFILRLLTHFIFKRVLVLAYTNQLNSL</sequence>
<organism evidence="1 2">
    <name type="scientific">Microscilla marina ATCC 23134</name>
    <dbReference type="NCBI Taxonomy" id="313606"/>
    <lineage>
        <taxon>Bacteria</taxon>
        <taxon>Pseudomonadati</taxon>
        <taxon>Bacteroidota</taxon>
        <taxon>Cytophagia</taxon>
        <taxon>Cytophagales</taxon>
        <taxon>Microscillaceae</taxon>
        <taxon>Microscilla</taxon>
    </lineage>
</organism>
<gene>
    <name evidence="1" type="ORF">M23134_06919</name>
</gene>
<evidence type="ECO:0000313" key="1">
    <source>
        <dbReference type="EMBL" id="EAY27518.1"/>
    </source>
</evidence>
<protein>
    <submittedName>
        <fullName evidence="1">Uncharacterized protein</fullName>
    </submittedName>
</protein>
<proteinExistence type="predicted"/>